<feature type="compositionally biased region" description="Acidic residues" evidence="4">
    <location>
        <begin position="75"/>
        <end position="85"/>
    </location>
</feature>
<proteinExistence type="inferred from homology"/>
<dbReference type="Pfam" id="PF00004">
    <property type="entry name" value="AAA"/>
    <property type="match status" value="1"/>
</dbReference>
<feature type="region of interest" description="Disordered" evidence="4">
    <location>
        <begin position="64"/>
        <end position="112"/>
    </location>
</feature>
<dbReference type="Gene3D" id="3.40.50.300">
    <property type="entry name" value="P-loop containing nucleotide triphosphate hydrolases"/>
    <property type="match status" value="1"/>
</dbReference>
<dbReference type="EMBL" id="CALNXK010000123">
    <property type="protein sequence ID" value="CAH3162434.1"/>
    <property type="molecule type" value="Genomic_DNA"/>
</dbReference>
<dbReference type="InterPro" id="IPR027417">
    <property type="entry name" value="P-loop_NTPase"/>
</dbReference>
<dbReference type="InterPro" id="IPR000641">
    <property type="entry name" value="CbxX/CfxQ"/>
</dbReference>
<dbReference type="PRINTS" id="PR00819">
    <property type="entry name" value="CBXCFQXSUPER"/>
</dbReference>
<dbReference type="InterPro" id="IPR050773">
    <property type="entry name" value="CbxX/CfxQ_RuBisCO_ESX"/>
</dbReference>
<name>A0ABN8QGR8_9CNID</name>
<dbReference type="CDD" id="cd00009">
    <property type="entry name" value="AAA"/>
    <property type="match status" value="1"/>
</dbReference>
<dbReference type="PANTHER" id="PTHR43392:SF2">
    <property type="entry name" value="AAA-TYPE ATPASE FAMILY PROTEIN _ ANKYRIN REPEAT FAMILY PROTEIN"/>
    <property type="match status" value="1"/>
</dbReference>
<dbReference type="SMART" id="SM00382">
    <property type="entry name" value="AAA"/>
    <property type="match status" value="1"/>
</dbReference>
<dbReference type="PANTHER" id="PTHR43392">
    <property type="entry name" value="AAA-TYPE ATPASE FAMILY PROTEIN / ANKYRIN REPEAT FAMILY PROTEIN"/>
    <property type="match status" value="1"/>
</dbReference>
<evidence type="ECO:0000259" key="5">
    <source>
        <dbReference type="SMART" id="SM00382"/>
    </source>
</evidence>
<evidence type="ECO:0000256" key="2">
    <source>
        <dbReference type="ARBA" id="ARBA00022741"/>
    </source>
</evidence>
<organism evidence="6 7">
    <name type="scientific">Porites lobata</name>
    <dbReference type="NCBI Taxonomy" id="104759"/>
    <lineage>
        <taxon>Eukaryota</taxon>
        <taxon>Metazoa</taxon>
        <taxon>Cnidaria</taxon>
        <taxon>Anthozoa</taxon>
        <taxon>Hexacorallia</taxon>
        <taxon>Scleractinia</taxon>
        <taxon>Fungiina</taxon>
        <taxon>Poritidae</taxon>
        <taxon>Porites</taxon>
    </lineage>
</organism>
<keyword evidence="2" id="KW-0547">Nucleotide-binding</keyword>
<evidence type="ECO:0000313" key="6">
    <source>
        <dbReference type="EMBL" id="CAH3162434.1"/>
    </source>
</evidence>
<feature type="domain" description="AAA+ ATPase" evidence="5">
    <location>
        <begin position="572"/>
        <end position="692"/>
    </location>
</feature>
<evidence type="ECO:0000313" key="7">
    <source>
        <dbReference type="Proteomes" id="UP001159405"/>
    </source>
</evidence>
<accession>A0ABN8QGR8</accession>
<dbReference type="InterPro" id="IPR003593">
    <property type="entry name" value="AAA+_ATPase"/>
</dbReference>
<dbReference type="SUPFAM" id="SSF52540">
    <property type="entry name" value="P-loop containing nucleoside triphosphate hydrolases"/>
    <property type="match status" value="1"/>
</dbReference>
<evidence type="ECO:0000256" key="1">
    <source>
        <dbReference type="ARBA" id="ARBA00010378"/>
    </source>
</evidence>
<comment type="caution">
    <text evidence="6">The sequence shown here is derived from an EMBL/GenBank/DDBJ whole genome shotgun (WGS) entry which is preliminary data.</text>
</comment>
<evidence type="ECO:0000256" key="3">
    <source>
        <dbReference type="ARBA" id="ARBA00022840"/>
    </source>
</evidence>
<gene>
    <name evidence="6" type="ORF">PLOB_00005319</name>
</gene>
<evidence type="ECO:0000256" key="4">
    <source>
        <dbReference type="SAM" id="MobiDB-lite"/>
    </source>
</evidence>
<protein>
    <recommendedName>
        <fullName evidence="5">AAA+ ATPase domain-containing protein</fullName>
    </recommendedName>
</protein>
<sequence length="808" mass="91834">MNRTLPFEQGFLPLLNLDFLRLTKLFCTPPDSRIVLNLSPCQTLDSKAVYTLKSKSTNNLYIMLSAPAPDRPPPDGDEEEEDEHESEVRDGGLLPFSASTPRSSQSSETCDRQFRRTYLRSVASTSGSAQNQVEDIEGEVSNDDDSCIAKVQFHNYANMCVRAIYTAGFYNPDGKYCSITASLSLMQYIKPFTELVASRRGEIGKNLNEIYQLRGLKDKRILKLLDRLRVHLCLPVDEDIDANEFMHKLLEKMLQDKDVPQRIFCSTRKEKLALNSSGTHEILLQCFNDKGNGGDDLDEGNSPTTLLSLPTTATNGVMSLSDLLYTKLNETCMPVPFSEWESDWKEKYQGNEDKQFFCYKTIVYDLLYWWSLICYKQDNRPIEIPKHIPMADFTNPEDEGVHSVDCERGTLVLHGMIVHSEVRNHQYAMIAMRQSTWIVHDGLNTYEVELTTELLKDLGRKDCCDSSVTFIYIESTSDLAIKKPPLPDKREQKDILKRLVSSGKEGQSDDDCIEIDDDKEVDYQRIFHKMEASTRAFVGLEPLKQQFLRFAKTAILNQKRKQLGFHVEDMSSCLHFIFQGNPGTGKTTFARKVAELLYSIRKIKKRKVVEVQRGDLAGQFLGSTEQKTANKIEEAKRGILFVHEAHRLTPRSSGMDYGRIAINQLMVAMEKGDLVMIFAGYPAEMKDFLNSNPELKSRIKYKFNFPDYSISELATILENGTGDSGFRFGGETSLVEILQQETTVHIRSKQNGRLAKNIVAEAVINLSNRLSLMALLRHAGHFVMFLTKMLNLKNQGILRQKITNNILP</sequence>
<feature type="compositionally biased region" description="Polar residues" evidence="4">
    <location>
        <begin position="97"/>
        <end position="108"/>
    </location>
</feature>
<keyword evidence="3" id="KW-0067">ATP-binding</keyword>
<dbReference type="Proteomes" id="UP001159405">
    <property type="component" value="Unassembled WGS sequence"/>
</dbReference>
<reference evidence="6 7" key="1">
    <citation type="submission" date="2022-05" db="EMBL/GenBank/DDBJ databases">
        <authorList>
            <consortium name="Genoscope - CEA"/>
            <person name="William W."/>
        </authorList>
    </citation>
    <scope>NUCLEOTIDE SEQUENCE [LARGE SCALE GENOMIC DNA]</scope>
</reference>
<comment type="similarity">
    <text evidence="1">Belongs to the CbxX/CfxQ family.</text>
</comment>
<dbReference type="InterPro" id="IPR003959">
    <property type="entry name" value="ATPase_AAA_core"/>
</dbReference>
<keyword evidence="7" id="KW-1185">Reference proteome</keyword>